<reference evidence="2 3" key="3">
    <citation type="submission" date="2019-11" db="EMBL/GenBank/DDBJ databases">
        <title>A de novo genome assembly of a pear dwarfing rootstock.</title>
        <authorList>
            <person name="Wang F."/>
            <person name="Wang J."/>
            <person name="Li S."/>
            <person name="Zhang Y."/>
            <person name="Fang M."/>
            <person name="Ma L."/>
            <person name="Zhao Y."/>
            <person name="Jiang S."/>
        </authorList>
    </citation>
    <scope>NUCLEOTIDE SEQUENCE [LARGE SCALE GENOMIC DNA]</scope>
    <source>
        <strain evidence="2">S2</strain>
        <tissue evidence="2">Leaf</tissue>
    </source>
</reference>
<feature type="region of interest" description="Disordered" evidence="1">
    <location>
        <begin position="23"/>
        <end position="45"/>
    </location>
</feature>
<name>A0A5N5FGD2_9ROSA</name>
<organism evidence="2 3">
    <name type="scientific">Pyrus ussuriensis x Pyrus communis</name>
    <dbReference type="NCBI Taxonomy" id="2448454"/>
    <lineage>
        <taxon>Eukaryota</taxon>
        <taxon>Viridiplantae</taxon>
        <taxon>Streptophyta</taxon>
        <taxon>Embryophyta</taxon>
        <taxon>Tracheophyta</taxon>
        <taxon>Spermatophyta</taxon>
        <taxon>Magnoliopsida</taxon>
        <taxon>eudicotyledons</taxon>
        <taxon>Gunneridae</taxon>
        <taxon>Pentapetalae</taxon>
        <taxon>rosids</taxon>
        <taxon>fabids</taxon>
        <taxon>Rosales</taxon>
        <taxon>Rosaceae</taxon>
        <taxon>Amygdaloideae</taxon>
        <taxon>Maleae</taxon>
        <taxon>Pyrus</taxon>
    </lineage>
</organism>
<gene>
    <name evidence="2" type="ORF">D8674_000364</name>
</gene>
<feature type="compositionally biased region" description="Basic and acidic residues" evidence="1">
    <location>
        <begin position="36"/>
        <end position="45"/>
    </location>
</feature>
<protein>
    <submittedName>
        <fullName evidence="2">Uncharacterized protein</fullName>
    </submittedName>
</protein>
<accession>A0A5N5FGD2</accession>
<proteinExistence type="predicted"/>
<evidence type="ECO:0000313" key="2">
    <source>
        <dbReference type="EMBL" id="KAB2597444.1"/>
    </source>
</evidence>
<reference evidence="2 3" key="1">
    <citation type="submission" date="2019-09" db="EMBL/GenBank/DDBJ databases">
        <authorList>
            <person name="Ou C."/>
        </authorList>
    </citation>
    <scope>NUCLEOTIDE SEQUENCE [LARGE SCALE GENOMIC DNA]</scope>
    <source>
        <strain evidence="2">S2</strain>
        <tissue evidence="2">Leaf</tissue>
    </source>
</reference>
<comment type="caution">
    <text evidence="2">The sequence shown here is derived from an EMBL/GenBank/DDBJ whole genome shotgun (WGS) entry which is preliminary data.</text>
</comment>
<sequence>MGAFILVRYGYGITQVLNYSGQASLRKDTESEDSDRELSGKDDSKAANDVDLDEVNAGVVNATVGVEDPSGVTPEITEDVAIGNDVRPTEVVPPHKVFPLEEQSLTLGVPMGYLVKKLGELRDTMFRLLLEKKKGALDQFIKVNKLMRALELQRKIVRHGAVVLDPISIKCSTYLFVHKRCAVIAHYFVRHINGSPLNPFKYKVTSSTKYLLVVPFNLCVSLTLLGIVRSIKKVRVSSNIYVLLKAFDAEFSAWLGKFIFDSFLLVSLEPSVARSSIYLFVVLGMCSNTTCLKLTISFSAIVRYGAKVISFTAKLS</sequence>
<dbReference type="AlphaFoldDB" id="A0A5N5FGD2"/>
<reference evidence="3" key="2">
    <citation type="submission" date="2019-10" db="EMBL/GenBank/DDBJ databases">
        <title>A de novo genome assembly of a pear dwarfing rootstock.</title>
        <authorList>
            <person name="Wang F."/>
            <person name="Wang J."/>
            <person name="Li S."/>
            <person name="Zhang Y."/>
            <person name="Fang M."/>
            <person name="Ma L."/>
            <person name="Zhao Y."/>
            <person name="Jiang S."/>
        </authorList>
    </citation>
    <scope>NUCLEOTIDE SEQUENCE [LARGE SCALE GENOMIC DNA]</scope>
</reference>
<evidence type="ECO:0000313" key="3">
    <source>
        <dbReference type="Proteomes" id="UP000327157"/>
    </source>
</evidence>
<evidence type="ECO:0000256" key="1">
    <source>
        <dbReference type="SAM" id="MobiDB-lite"/>
    </source>
</evidence>
<dbReference type="Proteomes" id="UP000327157">
    <property type="component" value="Chromosome 1"/>
</dbReference>
<keyword evidence="3" id="KW-1185">Reference proteome</keyword>
<dbReference type="EMBL" id="SMOL01000768">
    <property type="protein sequence ID" value="KAB2597444.1"/>
    <property type="molecule type" value="Genomic_DNA"/>
</dbReference>